<sequence>MTKGTTSFGKRHVKITHTMSSLWSQILSHSEKDLCILWISLR</sequence>
<dbReference type="EMBL" id="FN321037">
    <property type="protein sequence ID" value="CAX76763.1"/>
    <property type="molecule type" value="mRNA"/>
</dbReference>
<reference evidence="1" key="1">
    <citation type="journal article" date="2009" name="Nature">
        <title>The Schistosoma japonicum genome reveals features of host-parasite interplay.</title>
        <authorList>
            <person name="Liu F."/>
            <person name="Zhou Y."/>
            <person name="Wang Z.Q."/>
            <person name="Lu G."/>
            <person name="Zheng H."/>
            <person name="Brindley P.J."/>
            <person name="McManus D.P."/>
            <person name="Blair D."/>
            <person name="Zhang Q.H."/>
            <person name="Zhong Y."/>
            <person name="Wang S."/>
            <person name="Han Z.G."/>
            <person name="Chen Z."/>
        </authorList>
    </citation>
    <scope>NUCLEOTIDE SEQUENCE</scope>
    <source>
        <strain evidence="1">Anhui</strain>
    </source>
</reference>
<dbReference type="AlphaFoldDB" id="C1LPY5"/>
<proteinExistence type="evidence at transcript level"/>
<name>C1LPY5_SCHJA</name>
<reference evidence="1" key="2">
    <citation type="submission" date="2009-03" db="EMBL/GenBank/DDBJ databases">
        <authorList>
            <person name="Gang L."/>
        </authorList>
    </citation>
    <scope>NUCLEOTIDE SEQUENCE</scope>
    <source>
        <strain evidence="1">Anhui</strain>
    </source>
</reference>
<accession>C1LPY5</accession>
<evidence type="ECO:0000313" key="1">
    <source>
        <dbReference type="EMBL" id="CAX76763.1"/>
    </source>
</evidence>
<organism evidence="1">
    <name type="scientific">Schistosoma japonicum</name>
    <name type="common">Blood fluke</name>
    <dbReference type="NCBI Taxonomy" id="6182"/>
    <lineage>
        <taxon>Eukaryota</taxon>
        <taxon>Metazoa</taxon>
        <taxon>Spiralia</taxon>
        <taxon>Lophotrochozoa</taxon>
        <taxon>Platyhelminthes</taxon>
        <taxon>Trematoda</taxon>
        <taxon>Digenea</taxon>
        <taxon>Strigeidida</taxon>
        <taxon>Schistosomatoidea</taxon>
        <taxon>Schistosomatidae</taxon>
        <taxon>Schistosoma</taxon>
    </lineage>
</organism>
<protein>
    <submittedName>
        <fullName evidence="1">Hypotheticial protein</fullName>
    </submittedName>
</protein>